<dbReference type="Proteomes" id="UP000229385">
    <property type="component" value="Unassembled WGS sequence"/>
</dbReference>
<evidence type="ECO:0000256" key="7">
    <source>
        <dbReference type="ARBA" id="ARBA00022989"/>
    </source>
</evidence>
<dbReference type="Gene3D" id="3.30.2010.10">
    <property type="entry name" value="Metalloproteases ('zincins'), catalytic domain"/>
    <property type="match status" value="1"/>
</dbReference>
<evidence type="ECO:0000256" key="9">
    <source>
        <dbReference type="ARBA" id="ARBA00023136"/>
    </source>
</evidence>
<sequence>MAADREKARHYWKEHTHNSWIFFLALVVVTLVLAGAGLRLLKPPAVISLLITLTVVQIFFFLNSGKLVIWMMGCKELSEKQKERLQPLFVKLVERTGLGYTPQLFIATGMDVPNAFAFGTGIMGGSGVAVTEPIIELLDDDELSAVLAHELGHIRSRDTALMTMISLSLTLINNGTKQLANIGRMAVFFALAIEVASYLPRIVASGITQLREYAADAYSAYLTGEVQPMIRAFRKMEEWHKSHAKDDNPLKMLQRRRMDELLLSHPDMSSRIAMLNQLEESNS</sequence>
<evidence type="ECO:0000256" key="3">
    <source>
        <dbReference type="ARBA" id="ARBA00022692"/>
    </source>
</evidence>
<dbReference type="InterPro" id="IPR001915">
    <property type="entry name" value="Peptidase_M48"/>
</dbReference>
<organism evidence="13 14">
    <name type="scientific">Candidatus Uhrbacteria bacterium CG_4_9_14_3_um_filter_50_9</name>
    <dbReference type="NCBI Taxonomy" id="1975035"/>
    <lineage>
        <taxon>Bacteria</taxon>
        <taxon>Candidatus Uhriibacteriota</taxon>
    </lineage>
</organism>
<keyword evidence="8 10" id="KW-0482">Metalloprotease</keyword>
<evidence type="ECO:0000259" key="12">
    <source>
        <dbReference type="Pfam" id="PF01435"/>
    </source>
</evidence>
<dbReference type="EMBL" id="PFWU01000019">
    <property type="protein sequence ID" value="PJA45784.1"/>
    <property type="molecule type" value="Genomic_DNA"/>
</dbReference>
<protein>
    <recommendedName>
        <fullName evidence="12">Peptidase M48 domain-containing protein</fullName>
    </recommendedName>
</protein>
<keyword evidence="6 10" id="KW-0862">Zinc</keyword>
<dbReference type="GO" id="GO:0046872">
    <property type="term" value="F:metal ion binding"/>
    <property type="evidence" value="ECO:0007669"/>
    <property type="project" value="UniProtKB-KW"/>
</dbReference>
<dbReference type="PANTHER" id="PTHR43221:SF2">
    <property type="entry name" value="PROTEASE HTPX HOMOLOG"/>
    <property type="match status" value="1"/>
</dbReference>
<keyword evidence="1" id="KW-1003">Cell membrane</keyword>
<evidence type="ECO:0000313" key="14">
    <source>
        <dbReference type="Proteomes" id="UP000229385"/>
    </source>
</evidence>
<feature type="transmembrane region" description="Helical" evidence="11">
    <location>
        <begin position="20"/>
        <end position="38"/>
    </location>
</feature>
<keyword evidence="3 11" id="KW-0812">Transmembrane</keyword>
<keyword evidence="7 11" id="KW-1133">Transmembrane helix</keyword>
<dbReference type="PANTHER" id="PTHR43221">
    <property type="entry name" value="PROTEASE HTPX"/>
    <property type="match status" value="1"/>
</dbReference>
<comment type="caution">
    <text evidence="13">The sequence shown here is derived from an EMBL/GenBank/DDBJ whole genome shotgun (WGS) entry which is preliminary data.</text>
</comment>
<accession>A0A2M7XD38</accession>
<evidence type="ECO:0000256" key="2">
    <source>
        <dbReference type="ARBA" id="ARBA00022670"/>
    </source>
</evidence>
<evidence type="ECO:0000256" key="8">
    <source>
        <dbReference type="ARBA" id="ARBA00023049"/>
    </source>
</evidence>
<comment type="similarity">
    <text evidence="10">Belongs to the peptidase M48 family.</text>
</comment>
<keyword evidence="4" id="KW-0479">Metal-binding</keyword>
<dbReference type="Pfam" id="PF01435">
    <property type="entry name" value="Peptidase_M48"/>
    <property type="match status" value="1"/>
</dbReference>
<comment type="cofactor">
    <cofactor evidence="10">
        <name>Zn(2+)</name>
        <dbReference type="ChEBI" id="CHEBI:29105"/>
    </cofactor>
    <text evidence="10">Binds 1 zinc ion per subunit.</text>
</comment>
<evidence type="ECO:0000256" key="11">
    <source>
        <dbReference type="SAM" id="Phobius"/>
    </source>
</evidence>
<feature type="domain" description="Peptidase M48" evidence="12">
    <location>
        <begin position="80"/>
        <end position="277"/>
    </location>
</feature>
<dbReference type="GO" id="GO:0006508">
    <property type="term" value="P:proteolysis"/>
    <property type="evidence" value="ECO:0007669"/>
    <property type="project" value="UniProtKB-KW"/>
</dbReference>
<dbReference type="AlphaFoldDB" id="A0A2M7XD38"/>
<dbReference type="InterPro" id="IPR050083">
    <property type="entry name" value="HtpX_protease"/>
</dbReference>
<dbReference type="GO" id="GO:0004222">
    <property type="term" value="F:metalloendopeptidase activity"/>
    <property type="evidence" value="ECO:0007669"/>
    <property type="project" value="InterPro"/>
</dbReference>
<keyword evidence="9 11" id="KW-0472">Membrane</keyword>
<reference evidence="14" key="1">
    <citation type="submission" date="2017-09" db="EMBL/GenBank/DDBJ databases">
        <title>Depth-based differentiation of microbial function through sediment-hosted aquifers and enrichment of novel symbionts in the deep terrestrial subsurface.</title>
        <authorList>
            <person name="Probst A.J."/>
            <person name="Ladd B."/>
            <person name="Jarett J.K."/>
            <person name="Geller-Mcgrath D.E."/>
            <person name="Sieber C.M.K."/>
            <person name="Emerson J.B."/>
            <person name="Anantharaman K."/>
            <person name="Thomas B.C."/>
            <person name="Malmstrom R."/>
            <person name="Stieglmeier M."/>
            <person name="Klingl A."/>
            <person name="Woyke T."/>
            <person name="Ryan C.M."/>
            <person name="Banfield J.F."/>
        </authorList>
    </citation>
    <scope>NUCLEOTIDE SEQUENCE [LARGE SCALE GENOMIC DNA]</scope>
</reference>
<evidence type="ECO:0000256" key="4">
    <source>
        <dbReference type="ARBA" id="ARBA00022723"/>
    </source>
</evidence>
<evidence type="ECO:0000256" key="5">
    <source>
        <dbReference type="ARBA" id="ARBA00022801"/>
    </source>
</evidence>
<name>A0A2M7XD38_9BACT</name>
<keyword evidence="5 10" id="KW-0378">Hydrolase</keyword>
<evidence type="ECO:0000256" key="10">
    <source>
        <dbReference type="RuleBase" id="RU003983"/>
    </source>
</evidence>
<evidence type="ECO:0000256" key="6">
    <source>
        <dbReference type="ARBA" id="ARBA00022833"/>
    </source>
</evidence>
<keyword evidence="2 10" id="KW-0645">Protease</keyword>
<gene>
    <name evidence="13" type="ORF">CO174_01625</name>
</gene>
<evidence type="ECO:0000256" key="1">
    <source>
        <dbReference type="ARBA" id="ARBA00022475"/>
    </source>
</evidence>
<proteinExistence type="inferred from homology"/>
<evidence type="ECO:0000313" key="13">
    <source>
        <dbReference type="EMBL" id="PJA45784.1"/>
    </source>
</evidence>
<feature type="transmembrane region" description="Helical" evidence="11">
    <location>
        <begin position="44"/>
        <end position="62"/>
    </location>
</feature>